<keyword evidence="3" id="KW-1185">Reference proteome</keyword>
<dbReference type="InterPro" id="IPR016040">
    <property type="entry name" value="NAD(P)-bd_dom"/>
</dbReference>
<dbReference type="PANTHER" id="PTHR14097:SF8">
    <property type="entry name" value="NAD(P)-BINDING DOMAIN-CONTAINING PROTEIN"/>
    <property type="match status" value="1"/>
</dbReference>
<reference evidence="2" key="1">
    <citation type="submission" date="2020-01" db="EMBL/GenBank/DDBJ databases">
        <authorList>
            <consortium name="DOE Joint Genome Institute"/>
            <person name="Haridas S."/>
            <person name="Albert R."/>
            <person name="Binder M."/>
            <person name="Bloem J."/>
            <person name="Labutti K."/>
            <person name="Salamov A."/>
            <person name="Andreopoulos B."/>
            <person name="Baker S.E."/>
            <person name="Barry K."/>
            <person name="Bills G."/>
            <person name="Bluhm B.H."/>
            <person name="Cannon C."/>
            <person name="Castanera R."/>
            <person name="Culley D.E."/>
            <person name="Daum C."/>
            <person name="Ezra D."/>
            <person name="Gonzalez J.B."/>
            <person name="Henrissat B."/>
            <person name="Kuo A."/>
            <person name="Liang C."/>
            <person name="Lipzen A."/>
            <person name="Lutzoni F."/>
            <person name="Magnuson J."/>
            <person name="Mondo S."/>
            <person name="Nolan M."/>
            <person name="Ohm R."/>
            <person name="Pangilinan J."/>
            <person name="Park H.-J."/>
            <person name="Ramirez L."/>
            <person name="Alfaro M."/>
            <person name="Sun H."/>
            <person name="Tritt A."/>
            <person name="Yoshinaga Y."/>
            <person name="Zwiers L.-H."/>
            <person name="Turgeon B.G."/>
            <person name="Goodwin S.B."/>
            <person name="Spatafora J.W."/>
            <person name="Crous P.W."/>
            <person name="Grigoriev I.V."/>
        </authorList>
    </citation>
    <scope>NUCLEOTIDE SEQUENCE</scope>
    <source>
        <strain evidence="2">CBS 394.84</strain>
    </source>
</reference>
<feature type="domain" description="NAD(P)-binding" evidence="1">
    <location>
        <begin position="7"/>
        <end position="180"/>
    </location>
</feature>
<dbReference type="AlphaFoldDB" id="A0A9P4L5X3"/>
<proteinExistence type="predicted"/>
<dbReference type="InterPro" id="IPR036291">
    <property type="entry name" value="NAD(P)-bd_dom_sf"/>
</dbReference>
<organism evidence="2 3">
    <name type="scientific">Cucurbitaria berberidis CBS 394.84</name>
    <dbReference type="NCBI Taxonomy" id="1168544"/>
    <lineage>
        <taxon>Eukaryota</taxon>
        <taxon>Fungi</taxon>
        <taxon>Dikarya</taxon>
        <taxon>Ascomycota</taxon>
        <taxon>Pezizomycotina</taxon>
        <taxon>Dothideomycetes</taxon>
        <taxon>Pleosporomycetidae</taxon>
        <taxon>Pleosporales</taxon>
        <taxon>Pleosporineae</taxon>
        <taxon>Cucurbitariaceae</taxon>
        <taxon>Cucurbitaria</taxon>
    </lineage>
</organism>
<dbReference type="PANTHER" id="PTHR14097">
    <property type="entry name" value="OXIDOREDUCTASE HTATIP2"/>
    <property type="match status" value="1"/>
</dbReference>
<dbReference type="GeneID" id="63850873"/>
<sequence>MKVLIVGATGSIGSVILQHVVRRHDVTQVIALTRRLLSDHEIGDKKIKNIVIKDFGDLAKVQDETWEKIQDADALVWAMGTYDLNEEVNLNYPLSFQEEFAKRLLAFPRKREGTKDKFRFILLSGAFVEPDQSRRLYYLWDQRRMKGLLHTKTIEFAEAHRDFWEAFIIRPGGILSGGDTYLNKAVEYIFGRSLAIRSEELGAFVGGLVVHGAQQPVIENLEIVEGGRKLLQEGM</sequence>
<accession>A0A9P4L5X3</accession>
<dbReference type="EMBL" id="ML976617">
    <property type="protein sequence ID" value="KAF1842719.1"/>
    <property type="molecule type" value="Genomic_DNA"/>
</dbReference>
<evidence type="ECO:0000259" key="1">
    <source>
        <dbReference type="Pfam" id="PF13460"/>
    </source>
</evidence>
<gene>
    <name evidence="2" type="ORF">K460DRAFT_367679</name>
</gene>
<protein>
    <recommendedName>
        <fullName evidence="1">NAD(P)-binding domain-containing protein</fullName>
    </recommendedName>
</protein>
<dbReference type="SUPFAM" id="SSF51735">
    <property type="entry name" value="NAD(P)-binding Rossmann-fold domains"/>
    <property type="match status" value="1"/>
</dbReference>
<dbReference type="Pfam" id="PF13460">
    <property type="entry name" value="NAD_binding_10"/>
    <property type="match status" value="1"/>
</dbReference>
<dbReference type="RefSeq" id="XP_040785282.1">
    <property type="nucleotide sequence ID" value="XM_040933622.1"/>
</dbReference>
<dbReference type="Proteomes" id="UP000800039">
    <property type="component" value="Unassembled WGS sequence"/>
</dbReference>
<dbReference type="Gene3D" id="3.40.50.720">
    <property type="entry name" value="NAD(P)-binding Rossmann-like Domain"/>
    <property type="match status" value="1"/>
</dbReference>
<name>A0A9P4L5X3_9PLEO</name>
<dbReference type="OrthoDB" id="3535423at2759"/>
<comment type="caution">
    <text evidence="2">The sequence shown here is derived from an EMBL/GenBank/DDBJ whole genome shotgun (WGS) entry which is preliminary data.</text>
</comment>
<evidence type="ECO:0000313" key="3">
    <source>
        <dbReference type="Proteomes" id="UP000800039"/>
    </source>
</evidence>
<evidence type="ECO:0000313" key="2">
    <source>
        <dbReference type="EMBL" id="KAF1842719.1"/>
    </source>
</evidence>